<protein>
    <submittedName>
        <fullName evidence="4">Thioesterase superfamily protein</fullName>
    </submittedName>
</protein>
<dbReference type="Pfam" id="PF22636">
    <property type="entry name" value="FlK"/>
    <property type="match status" value="1"/>
</dbReference>
<feature type="binding site" evidence="2">
    <location>
        <position position="125"/>
    </location>
    <ligand>
        <name>substrate</name>
    </ligand>
</feature>
<sequence>MRTAAVKPSLQAGARTQFSFRVPATKTVPHLYPEAREFQLMPTVFATGFMVGLMEWTCLHIIDPHLDPGEGSLGVHINVSHVAATVPGQTVTVEAECTKVAGRRIFFHVKAHDGIDLIGEGEHQRMIVDWEKFEQRVNDKAKRARLSPITRGTG</sequence>
<feature type="domain" description="Fluoroacetyl-CoA-specific thioesterase-like" evidence="3">
    <location>
        <begin position="39"/>
        <end position="131"/>
    </location>
</feature>
<keyword evidence="5" id="KW-1185">Reference proteome</keyword>
<feature type="binding site" evidence="2">
    <location>
        <position position="74"/>
    </location>
    <ligand>
        <name>CoA</name>
        <dbReference type="ChEBI" id="CHEBI:57287"/>
    </ligand>
</feature>
<dbReference type="KEGG" id="hdt:HYPDE_28848"/>
<dbReference type="AlphaFoldDB" id="N0B387"/>
<evidence type="ECO:0000256" key="1">
    <source>
        <dbReference type="PIRSR" id="PIRSR014972-1"/>
    </source>
</evidence>
<dbReference type="EMBL" id="CP005587">
    <property type="protein sequence ID" value="AGK57448.1"/>
    <property type="molecule type" value="Genomic_DNA"/>
</dbReference>
<dbReference type="HOGENOM" id="CLU_119426_0_1_5"/>
<gene>
    <name evidence="4" type="ORF">HYPDE_28848</name>
</gene>
<accession>N0B387</accession>
<dbReference type="PIRSF" id="PIRSF014972">
    <property type="entry name" value="FlK"/>
    <property type="match status" value="1"/>
</dbReference>
<dbReference type="Gene3D" id="3.10.129.10">
    <property type="entry name" value="Hotdog Thioesterase"/>
    <property type="match status" value="1"/>
</dbReference>
<dbReference type="InterPro" id="IPR054485">
    <property type="entry name" value="FlK-like_dom"/>
</dbReference>
<dbReference type="InterPro" id="IPR025540">
    <property type="entry name" value="FlK"/>
</dbReference>
<feature type="active site" evidence="1">
    <location>
        <position position="81"/>
    </location>
</feature>
<dbReference type="eggNOG" id="COG5496">
    <property type="taxonomic scope" value="Bacteria"/>
</dbReference>
<evidence type="ECO:0000313" key="4">
    <source>
        <dbReference type="EMBL" id="AGK57448.1"/>
    </source>
</evidence>
<organism evidence="4 5">
    <name type="scientific">Hyphomicrobium denitrificans 1NES1</name>
    <dbReference type="NCBI Taxonomy" id="670307"/>
    <lineage>
        <taxon>Bacteria</taxon>
        <taxon>Pseudomonadati</taxon>
        <taxon>Pseudomonadota</taxon>
        <taxon>Alphaproteobacteria</taxon>
        <taxon>Hyphomicrobiales</taxon>
        <taxon>Hyphomicrobiaceae</taxon>
        <taxon>Hyphomicrobium</taxon>
    </lineage>
</organism>
<proteinExistence type="predicted"/>
<feature type="active site" evidence="1">
    <location>
        <position position="55"/>
    </location>
</feature>
<dbReference type="PANTHER" id="PTHR36934:SF1">
    <property type="entry name" value="THIOESTERASE DOMAIN-CONTAINING PROTEIN"/>
    <property type="match status" value="1"/>
</dbReference>
<evidence type="ECO:0000256" key="2">
    <source>
        <dbReference type="PIRSR" id="PIRSR014972-2"/>
    </source>
</evidence>
<name>N0B387_9HYPH</name>
<dbReference type="InterPro" id="IPR029069">
    <property type="entry name" value="HotDog_dom_sf"/>
</dbReference>
<feature type="active site" evidence="1">
    <location>
        <position position="47"/>
    </location>
</feature>
<evidence type="ECO:0000259" key="3">
    <source>
        <dbReference type="Pfam" id="PF22636"/>
    </source>
</evidence>
<evidence type="ECO:0000313" key="5">
    <source>
        <dbReference type="Proteomes" id="UP000005952"/>
    </source>
</evidence>
<dbReference type="PANTHER" id="PTHR36934">
    <property type="entry name" value="BLR0278 PROTEIN"/>
    <property type="match status" value="1"/>
</dbReference>
<feature type="binding site" evidence="2">
    <location>
        <position position="74"/>
    </location>
    <ligand>
        <name>substrate</name>
    </ligand>
</feature>
<dbReference type="SUPFAM" id="SSF54637">
    <property type="entry name" value="Thioesterase/thiol ester dehydrase-isomerase"/>
    <property type="match status" value="1"/>
</dbReference>
<reference evidence="4 5" key="1">
    <citation type="journal article" date="2013" name="Genome Announc.">
        <title>Genome sequences for three denitrifying bacterial strains isolated from a uranium- and nitrate-contaminated subsurface environment.</title>
        <authorList>
            <person name="Venkatramanan R."/>
            <person name="Prakash O."/>
            <person name="Woyke T."/>
            <person name="Chain P."/>
            <person name="Goodwin L.A."/>
            <person name="Watson D."/>
            <person name="Brooks S."/>
            <person name="Kostka J.E."/>
            <person name="Green S.J."/>
        </authorList>
    </citation>
    <scope>NUCLEOTIDE SEQUENCE [LARGE SCALE GENOMIC DNA]</scope>
    <source>
        <strain evidence="4 5">1NES1</strain>
    </source>
</reference>
<dbReference type="STRING" id="670307.HYPDE_28848"/>
<dbReference type="Proteomes" id="UP000005952">
    <property type="component" value="Chromosome"/>
</dbReference>